<evidence type="ECO:0000313" key="1">
    <source>
        <dbReference type="EMBL" id="MPM91158.1"/>
    </source>
</evidence>
<organism evidence="1">
    <name type="scientific">bioreactor metagenome</name>
    <dbReference type="NCBI Taxonomy" id="1076179"/>
    <lineage>
        <taxon>unclassified sequences</taxon>
        <taxon>metagenomes</taxon>
        <taxon>ecological metagenomes</taxon>
    </lineage>
</organism>
<reference evidence="1" key="1">
    <citation type="submission" date="2019-08" db="EMBL/GenBank/DDBJ databases">
        <authorList>
            <person name="Kucharzyk K."/>
            <person name="Murdoch R.W."/>
            <person name="Higgins S."/>
            <person name="Loffler F."/>
        </authorList>
    </citation>
    <scope>NUCLEOTIDE SEQUENCE</scope>
</reference>
<dbReference type="AlphaFoldDB" id="A0A645DPV7"/>
<gene>
    <name evidence="1" type="ORF">SDC9_138285</name>
</gene>
<comment type="caution">
    <text evidence="1">The sequence shown here is derived from an EMBL/GenBank/DDBJ whole genome shotgun (WGS) entry which is preliminary data.</text>
</comment>
<sequence>MVVGGGHNPVVRVANAGELQRIGGRVNAHHAPISCKAEVVPSWSVGQFCQRVVRRLIDIQPSPGAEDELVLVAPQRIRERA</sequence>
<name>A0A645DPV7_9ZZZZ</name>
<protein>
    <submittedName>
        <fullName evidence="1">Uncharacterized protein</fullName>
    </submittedName>
</protein>
<accession>A0A645DPV7</accession>
<proteinExistence type="predicted"/>
<dbReference type="EMBL" id="VSSQ01038265">
    <property type="protein sequence ID" value="MPM91158.1"/>
    <property type="molecule type" value="Genomic_DNA"/>
</dbReference>